<reference evidence="4" key="5">
    <citation type="submission" date="2018-04" db="UniProtKB">
        <authorList>
            <consortium name="EnsemblFungi"/>
        </authorList>
    </citation>
    <scope>IDENTIFICATION</scope>
    <source>
        <strain evidence="4">R3-111a-1</strain>
    </source>
</reference>
<feature type="compositionally biased region" description="Gly residues" evidence="1">
    <location>
        <begin position="91"/>
        <end position="122"/>
    </location>
</feature>
<feature type="compositionally biased region" description="Low complexity" evidence="1">
    <location>
        <begin position="176"/>
        <end position="206"/>
    </location>
</feature>
<evidence type="ECO:0000256" key="2">
    <source>
        <dbReference type="SAM" id="Phobius"/>
    </source>
</evidence>
<feature type="compositionally biased region" description="Polar residues" evidence="1">
    <location>
        <begin position="510"/>
        <end position="530"/>
    </location>
</feature>
<dbReference type="HOGENOM" id="CLU_373409_0_0_1"/>
<sequence length="783" mass="80193">MAPKRDLLRHSSSAEPRGGFLTTVLFSSPPDLGRRQNDGNRDRDRSGNGNGGSSNNGGRNGNGGGDSENRNGRNSRGGGGDSNDSGRGENGRGGGGNGGGGGRGDGGGGGSGSNRGDGGSGRFGNNRNDGGSDGGSRNRDGGGGDRNNDNTNNNNNGNRFRNGGNRNGDGRDRDTTTAQTAPSAAPTSSPASGSASAPPTTGSSAQVPISAVSSIPDEVNGAISASSAPSAPASTTTGPAATISPSAGSSAPVAGSETAAPAPSATLTSDPTAATPSPPTTTGDVTPGSGTSSGATSTASVSIADQSSSSLASGASSASIPTLNPVADANIAGIGIGDGASRDPQWQKSGNEMSMGQREVMSGTTERVLISVGSIGAFISISFLAWIIWRTARKSKRRKQTEMQSDYRPSSSHQRPGISQRLAAKLPFLRSRQQQHWLNITDNGYGDQKDRPLTFGPSEVPVALIKDFYGSEKVDSLQAPLPTLASPQSQQSPPVQSPPPQLRLQTQQLSGATTWSPTSPATRQQEQMGGQTWPVGPNQWQQMQFQAAFAAAGNAYSPGGLSPGTGTGTSMFTHQATGSFSSTNAAQFGATTPSSDVGGTWRSRMGPANGYNQSSLARQPSNAYDPAKRQVGRASALSSLSSGFGDGDIVVPQLPRQPLAGPAHGGRAVGGNESEAQQYLTEARVSWASRRDTVYTESSDDAQPRYRTVTSWVRQQSGRVRRAEQRGARSVVDGASDGGVEGPSERAMPPEPQFNMMMDDGQAPRSPETMSGAGVLATRRQQE</sequence>
<feature type="transmembrane region" description="Helical" evidence="2">
    <location>
        <begin position="368"/>
        <end position="389"/>
    </location>
</feature>
<feature type="compositionally biased region" description="Low complexity" evidence="1">
    <location>
        <begin position="483"/>
        <end position="494"/>
    </location>
</feature>
<feature type="compositionally biased region" description="Basic and acidic residues" evidence="1">
    <location>
        <begin position="32"/>
        <end position="46"/>
    </location>
</feature>
<evidence type="ECO:0000313" key="3">
    <source>
        <dbReference type="EMBL" id="EJT72725.1"/>
    </source>
</evidence>
<organism evidence="3">
    <name type="scientific">Gaeumannomyces tritici (strain R3-111a-1)</name>
    <name type="common">Wheat and barley take-all root rot fungus</name>
    <name type="synonym">Gaeumannomyces graminis var. tritici</name>
    <dbReference type="NCBI Taxonomy" id="644352"/>
    <lineage>
        <taxon>Eukaryota</taxon>
        <taxon>Fungi</taxon>
        <taxon>Dikarya</taxon>
        <taxon>Ascomycota</taxon>
        <taxon>Pezizomycotina</taxon>
        <taxon>Sordariomycetes</taxon>
        <taxon>Sordariomycetidae</taxon>
        <taxon>Magnaporthales</taxon>
        <taxon>Magnaporthaceae</taxon>
        <taxon>Gaeumannomyces</taxon>
    </lineage>
</organism>
<feature type="compositionally biased region" description="Low complexity" evidence="1">
    <location>
        <begin position="149"/>
        <end position="164"/>
    </location>
</feature>
<dbReference type="OrthoDB" id="5411141at2759"/>
<feature type="compositionally biased region" description="Polar residues" evidence="1">
    <location>
        <begin position="402"/>
        <end position="414"/>
    </location>
</feature>
<dbReference type="Proteomes" id="UP000006039">
    <property type="component" value="Unassembled WGS sequence"/>
</dbReference>
<keyword evidence="2" id="KW-0472">Membrane</keyword>
<reference evidence="3" key="2">
    <citation type="submission" date="2010-07" db="EMBL/GenBank/DDBJ databases">
        <authorList>
            <consortium name="The Broad Institute Genome Sequencing Platform"/>
            <consortium name="Broad Institute Genome Sequencing Center for Infectious Disease"/>
            <person name="Ma L.-J."/>
            <person name="Dead R."/>
            <person name="Young S."/>
            <person name="Zeng Q."/>
            <person name="Koehrsen M."/>
            <person name="Alvarado L."/>
            <person name="Berlin A."/>
            <person name="Chapman S.B."/>
            <person name="Chen Z."/>
            <person name="Freedman E."/>
            <person name="Gellesch M."/>
            <person name="Goldberg J."/>
            <person name="Griggs A."/>
            <person name="Gujja S."/>
            <person name="Heilman E.R."/>
            <person name="Heiman D."/>
            <person name="Hepburn T."/>
            <person name="Howarth C."/>
            <person name="Jen D."/>
            <person name="Larson L."/>
            <person name="Mehta T."/>
            <person name="Neiman D."/>
            <person name="Pearson M."/>
            <person name="Roberts A."/>
            <person name="Saif S."/>
            <person name="Shea T."/>
            <person name="Shenoy N."/>
            <person name="Sisk P."/>
            <person name="Stolte C."/>
            <person name="Sykes S."/>
            <person name="Walk T."/>
            <person name="White J."/>
            <person name="Yandava C."/>
            <person name="Haas B."/>
            <person name="Nusbaum C."/>
            <person name="Birren B."/>
        </authorList>
    </citation>
    <scope>NUCLEOTIDE SEQUENCE</scope>
    <source>
        <strain evidence="3">R3-111a-1</strain>
    </source>
</reference>
<feature type="compositionally biased region" description="Polar residues" evidence="1">
    <location>
        <begin position="344"/>
        <end position="354"/>
    </location>
</feature>
<dbReference type="EnsemblFungi" id="EJT72725">
    <property type="protein sequence ID" value="EJT72725"/>
    <property type="gene ID" value="GGTG_09583"/>
</dbReference>
<feature type="compositionally biased region" description="Low complexity" evidence="1">
    <location>
        <begin position="288"/>
        <end position="301"/>
    </location>
</feature>
<feature type="compositionally biased region" description="Gly residues" evidence="1">
    <location>
        <begin position="48"/>
        <end position="66"/>
    </location>
</feature>
<dbReference type="GeneID" id="20350041"/>
<feature type="region of interest" description="Disordered" evidence="1">
    <location>
        <begin position="397"/>
        <end position="417"/>
    </location>
</feature>
<keyword evidence="2" id="KW-0812">Transmembrane</keyword>
<reference evidence="3" key="3">
    <citation type="submission" date="2010-09" db="EMBL/GenBank/DDBJ databases">
        <title>Annotation of Gaeumannomyces graminis var. tritici R3-111a-1.</title>
        <authorList>
            <consortium name="The Broad Institute Genome Sequencing Platform"/>
            <person name="Ma L.-J."/>
            <person name="Dead R."/>
            <person name="Young S.K."/>
            <person name="Zeng Q."/>
            <person name="Gargeya S."/>
            <person name="Fitzgerald M."/>
            <person name="Haas B."/>
            <person name="Abouelleil A."/>
            <person name="Alvarado L."/>
            <person name="Arachchi H.M."/>
            <person name="Berlin A."/>
            <person name="Brown A."/>
            <person name="Chapman S.B."/>
            <person name="Chen Z."/>
            <person name="Dunbar C."/>
            <person name="Freedman E."/>
            <person name="Gearin G."/>
            <person name="Gellesch M."/>
            <person name="Goldberg J."/>
            <person name="Griggs A."/>
            <person name="Gujja S."/>
            <person name="Heiman D."/>
            <person name="Howarth C."/>
            <person name="Larson L."/>
            <person name="Lui A."/>
            <person name="MacDonald P.J.P."/>
            <person name="Mehta T."/>
            <person name="Montmayeur A."/>
            <person name="Murphy C."/>
            <person name="Neiman D."/>
            <person name="Pearson M."/>
            <person name="Priest M."/>
            <person name="Roberts A."/>
            <person name="Saif S."/>
            <person name="Shea T."/>
            <person name="Shenoy N."/>
            <person name="Sisk P."/>
            <person name="Stolte C."/>
            <person name="Sykes S."/>
            <person name="Yandava C."/>
            <person name="Wortman J."/>
            <person name="Nusbaum C."/>
            <person name="Birren B."/>
        </authorList>
    </citation>
    <scope>NUCLEOTIDE SEQUENCE</scope>
    <source>
        <strain evidence="3">R3-111a-1</strain>
    </source>
</reference>
<evidence type="ECO:0000313" key="5">
    <source>
        <dbReference type="Proteomes" id="UP000006039"/>
    </source>
</evidence>
<protein>
    <submittedName>
        <fullName evidence="3 4">Uncharacterized protein</fullName>
    </submittedName>
</protein>
<evidence type="ECO:0000256" key="1">
    <source>
        <dbReference type="SAM" id="MobiDB-lite"/>
    </source>
</evidence>
<dbReference type="STRING" id="644352.J3P7U2"/>
<feature type="compositionally biased region" description="Basic and acidic residues" evidence="1">
    <location>
        <begin position="136"/>
        <end position="148"/>
    </location>
</feature>
<feature type="region of interest" description="Disordered" evidence="1">
    <location>
        <begin position="715"/>
        <end position="783"/>
    </location>
</feature>
<evidence type="ECO:0000313" key="4">
    <source>
        <dbReference type="EnsemblFungi" id="EJT72725"/>
    </source>
</evidence>
<feature type="region of interest" description="Disordered" evidence="1">
    <location>
        <begin position="483"/>
        <end position="532"/>
    </location>
</feature>
<reference evidence="5" key="1">
    <citation type="submission" date="2010-07" db="EMBL/GenBank/DDBJ databases">
        <title>The genome sequence of Gaeumannomyces graminis var. tritici strain R3-111a-1.</title>
        <authorList>
            <consortium name="The Broad Institute Genome Sequencing Platform"/>
            <person name="Ma L.-J."/>
            <person name="Dead R."/>
            <person name="Young S."/>
            <person name="Zeng Q."/>
            <person name="Koehrsen M."/>
            <person name="Alvarado L."/>
            <person name="Berlin A."/>
            <person name="Chapman S.B."/>
            <person name="Chen Z."/>
            <person name="Freedman E."/>
            <person name="Gellesch M."/>
            <person name="Goldberg J."/>
            <person name="Griggs A."/>
            <person name="Gujja S."/>
            <person name="Heilman E.R."/>
            <person name="Heiman D."/>
            <person name="Hepburn T."/>
            <person name="Howarth C."/>
            <person name="Jen D."/>
            <person name="Larson L."/>
            <person name="Mehta T."/>
            <person name="Neiman D."/>
            <person name="Pearson M."/>
            <person name="Roberts A."/>
            <person name="Saif S."/>
            <person name="Shea T."/>
            <person name="Shenoy N."/>
            <person name="Sisk P."/>
            <person name="Stolte C."/>
            <person name="Sykes S."/>
            <person name="Walk T."/>
            <person name="White J."/>
            <person name="Yandava C."/>
            <person name="Haas B."/>
            <person name="Nusbaum C."/>
            <person name="Birren B."/>
        </authorList>
    </citation>
    <scope>NUCLEOTIDE SEQUENCE [LARGE SCALE GENOMIC DNA]</scope>
    <source>
        <strain evidence="5">R3-111a-1</strain>
    </source>
</reference>
<dbReference type="RefSeq" id="XP_009225699.1">
    <property type="nucleotide sequence ID" value="XM_009227435.1"/>
</dbReference>
<keyword evidence="2" id="KW-1133">Transmembrane helix</keyword>
<gene>
    <name evidence="4" type="primary">20350041</name>
    <name evidence="3" type="ORF">GGTG_09583</name>
</gene>
<dbReference type="eggNOG" id="ENOG502SEYQ">
    <property type="taxonomic scope" value="Eukaryota"/>
</dbReference>
<feature type="compositionally biased region" description="Low complexity" evidence="1">
    <location>
        <begin position="221"/>
        <end position="275"/>
    </location>
</feature>
<proteinExistence type="predicted"/>
<accession>J3P7U2</accession>
<reference evidence="4" key="4">
    <citation type="journal article" date="2015" name="G3 (Bethesda)">
        <title>Genome sequences of three phytopathogenic species of the Magnaporthaceae family of fungi.</title>
        <authorList>
            <person name="Okagaki L.H."/>
            <person name="Nunes C.C."/>
            <person name="Sailsbery J."/>
            <person name="Clay B."/>
            <person name="Brown D."/>
            <person name="John T."/>
            <person name="Oh Y."/>
            <person name="Young N."/>
            <person name="Fitzgerald M."/>
            <person name="Haas B.J."/>
            <person name="Zeng Q."/>
            <person name="Young S."/>
            <person name="Adiconis X."/>
            <person name="Fan L."/>
            <person name="Levin J.Z."/>
            <person name="Mitchell T.K."/>
            <person name="Okubara P.A."/>
            <person name="Farman M.L."/>
            <person name="Kohn L.M."/>
            <person name="Birren B."/>
            <person name="Ma L.-J."/>
            <person name="Dean R.A."/>
        </authorList>
    </citation>
    <scope>NUCLEOTIDE SEQUENCE</scope>
    <source>
        <strain evidence="4">R3-111a-1</strain>
    </source>
</reference>
<dbReference type="AlphaFoldDB" id="J3P7U2"/>
<name>J3P7U2_GAET3</name>
<feature type="region of interest" description="Disordered" evidence="1">
    <location>
        <begin position="338"/>
        <end position="359"/>
    </location>
</feature>
<dbReference type="VEuPathDB" id="FungiDB:GGTG_09583"/>
<dbReference type="EMBL" id="GL385399">
    <property type="protein sequence ID" value="EJT72725.1"/>
    <property type="molecule type" value="Genomic_DNA"/>
</dbReference>
<keyword evidence="5" id="KW-1185">Reference proteome</keyword>
<feature type="region of interest" description="Disordered" evidence="1">
    <location>
        <begin position="1"/>
        <end position="301"/>
    </location>
</feature>